<sequence length="377" mass="40506">MIACSTSAPVDVIDPVEEPEVVPQPVVDPITGDDGISDTSAKVSFSLPSEINSNGPVDRALIYVQRMPSSSQAIGTWYESSRLTQEWPQYAALSVNITPNSQGRKRQEGDIEVSFTIGNSSMTCGPTDTVCNGPLNPSADYGIRYTLFSGIQSQEFPFFPGAQFTTERIPSDEQSSNIGAIVGAVVGVLLAVLVIITVAAVVGYFVFNARRKGIIELTGYVITSSKPSERPLLSHKNGSTHANNTNKPPMFLSPSDPGIVPLGQVNKNAAGATGKSRSPSRKANSRRMMLKDLSEAVRDMLNDSGYIFSEEYEKVTEVGLDHSKEASLMAENRARIATPTSWPTITPESNCLTSMMTLAPTTSMPPTYLDTVCDVPT</sequence>
<evidence type="ECO:0000313" key="3">
    <source>
        <dbReference type="EMBL" id="CAI8034624.1"/>
    </source>
</evidence>
<dbReference type="AlphaFoldDB" id="A0AA35SS55"/>
<feature type="region of interest" description="Disordered" evidence="1">
    <location>
        <begin position="265"/>
        <end position="286"/>
    </location>
</feature>
<organism evidence="3 4">
    <name type="scientific">Geodia barretti</name>
    <name type="common">Barrett's horny sponge</name>
    <dbReference type="NCBI Taxonomy" id="519541"/>
    <lineage>
        <taxon>Eukaryota</taxon>
        <taxon>Metazoa</taxon>
        <taxon>Porifera</taxon>
        <taxon>Demospongiae</taxon>
        <taxon>Heteroscleromorpha</taxon>
        <taxon>Tetractinellida</taxon>
        <taxon>Astrophorina</taxon>
        <taxon>Geodiidae</taxon>
        <taxon>Geodia</taxon>
    </lineage>
</organism>
<keyword evidence="2" id="KW-1133">Transmembrane helix</keyword>
<reference evidence="3" key="1">
    <citation type="submission" date="2023-03" db="EMBL/GenBank/DDBJ databases">
        <authorList>
            <person name="Steffen K."/>
            <person name="Cardenas P."/>
        </authorList>
    </citation>
    <scope>NUCLEOTIDE SEQUENCE</scope>
</reference>
<dbReference type="EMBL" id="CASHTH010002745">
    <property type="protein sequence ID" value="CAI8034624.1"/>
    <property type="molecule type" value="Genomic_DNA"/>
</dbReference>
<accession>A0AA35SS55</accession>
<keyword evidence="2" id="KW-0472">Membrane</keyword>
<dbReference type="Proteomes" id="UP001174909">
    <property type="component" value="Unassembled WGS sequence"/>
</dbReference>
<keyword evidence="2" id="KW-0812">Transmembrane</keyword>
<feature type="transmembrane region" description="Helical" evidence="2">
    <location>
        <begin position="178"/>
        <end position="207"/>
    </location>
</feature>
<evidence type="ECO:0000256" key="1">
    <source>
        <dbReference type="SAM" id="MobiDB-lite"/>
    </source>
</evidence>
<dbReference type="InterPro" id="IPR050713">
    <property type="entry name" value="RTP_Phos/Ushers"/>
</dbReference>
<proteinExistence type="predicted"/>
<dbReference type="PANTHER" id="PTHR46957">
    <property type="entry name" value="CYTOKINE RECEPTOR"/>
    <property type="match status" value="1"/>
</dbReference>
<name>A0AA35SS55_GEOBA</name>
<dbReference type="PANTHER" id="PTHR46957:SF3">
    <property type="entry name" value="CYTOKINE RECEPTOR"/>
    <property type="match status" value="1"/>
</dbReference>
<protein>
    <submittedName>
        <fullName evidence="3">Uncharacterized protein</fullName>
    </submittedName>
</protein>
<dbReference type="GO" id="GO:0016020">
    <property type="term" value="C:membrane"/>
    <property type="evidence" value="ECO:0007669"/>
    <property type="project" value="UniProtKB-SubCell"/>
</dbReference>
<gene>
    <name evidence="3" type="ORF">GBAR_LOCUS19471</name>
</gene>
<evidence type="ECO:0000256" key="2">
    <source>
        <dbReference type="SAM" id="Phobius"/>
    </source>
</evidence>
<keyword evidence="4" id="KW-1185">Reference proteome</keyword>
<evidence type="ECO:0000313" key="4">
    <source>
        <dbReference type="Proteomes" id="UP001174909"/>
    </source>
</evidence>
<comment type="caution">
    <text evidence="3">The sequence shown here is derived from an EMBL/GenBank/DDBJ whole genome shotgun (WGS) entry which is preliminary data.</text>
</comment>